<evidence type="ECO:0000259" key="10">
    <source>
        <dbReference type="PROSITE" id="PS50110"/>
    </source>
</evidence>
<dbReference type="SUPFAM" id="SSF55874">
    <property type="entry name" value="ATPase domain of HSP90 chaperone/DNA topoisomerase II/histidine kinase"/>
    <property type="match status" value="1"/>
</dbReference>
<feature type="domain" description="PAC" evidence="11">
    <location>
        <begin position="31"/>
        <end position="83"/>
    </location>
</feature>
<dbReference type="InterPro" id="IPR036890">
    <property type="entry name" value="HATPase_C_sf"/>
</dbReference>
<dbReference type="SMART" id="SM00448">
    <property type="entry name" value="REC"/>
    <property type="match status" value="1"/>
</dbReference>
<dbReference type="PRINTS" id="PR00344">
    <property type="entry name" value="BCTRLSENSOR"/>
</dbReference>
<accession>A0AAJ6P8Y7</accession>
<dbReference type="Gene3D" id="3.40.50.2300">
    <property type="match status" value="1"/>
</dbReference>
<feature type="modified residue" description="4-aspartylphosphate" evidence="8">
    <location>
        <position position="597"/>
    </location>
</feature>
<dbReference type="AlphaFoldDB" id="A0AAJ6P8Y7"/>
<dbReference type="Pfam" id="PF00512">
    <property type="entry name" value="HisKA"/>
    <property type="match status" value="1"/>
</dbReference>
<dbReference type="SUPFAM" id="SSF55785">
    <property type="entry name" value="PYP-like sensor domain (PAS domain)"/>
    <property type="match status" value="1"/>
</dbReference>
<feature type="domain" description="Response regulatory" evidence="10">
    <location>
        <begin position="548"/>
        <end position="666"/>
    </location>
</feature>
<dbReference type="InterPro" id="IPR000700">
    <property type="entry name" value="PAS-assoc_C"/>
</dbReference>
<dbReference type="Pfam" id="PF08447">
    <property type="entry name" value="PAS_3"/>
    <property type="match status" value="1"/>
</dbReference>
<dbReference type="InterPro" id="IPR003018">
    <property type="entry name" value="GAF"/>
</dbReference>
<dbReference type="CDD" id="cd17580">
    <property type="entry name" value="REC_2_DhkD-like"/>
    <property type="match status" value="1"/>
</dbReference>
<dbReference type="GO" id="GO:0005524">
    <property type="term" value="F:ATP binding"/>
    <property type="evidence" value="ECO:0007669"/>
    <property type="project" value="UniProtKB-KW"/>
</dbReference>
<dbReference type="InterPro" id="IPR005467">
    <property type="entry name" value="His_kinase_dom"/>
</dbReference>
<dbReference type="SMART" id="SM00388">
    <property type="entry name" value="HisKA"/>
    <property type="match status" value="1"/>
</dbReference>
<dbReference type="Gene3D" id="3.30.450.40">
    <property type="match status" value="1"/>
</dbReference>
<keyword evidence="6" id="KW-0902">Two-component regulatory system</keyword>
<evidence type="ECO:0000256" key="3">
    <source>
        <dbReference type="ARBA" id="ARBA00022553"/>
    </source>
</evidence>
<evidence type="ECO:0000313" key="13">
    <source>
        <dbReference type="Proteomes" id="UP001223520"/>
    </source>
</evidence>
<keyword evidence="4" id="KW-0808">Transferase</keyword>
<dbReference type="InterPro" id="IPR001610">
    <property type="entry name" value="PAC"/>
</dbReference>
<comment type="function">
    <text evidence="7">Photoreceptor which exists in two forms that are reversibly interconvertible by light: the R form that absorbs maximally in the red region of the spectrum and the FR form that absorbs maximally in the far-red region.</text>
</comment>
<dbReference type="InterPro" id="IPR035965">
    <property type="entry name" value="PAS-like_dom_sf"/>
</dbReference>
<keyword evidence="5" id="KW-0418">Kinase</keyword>
<dbReference type="InterPro" id="IPR029016">
    <property type="entry name" value="GAF-like_dom_sf"/>
</dbReference>
<dbReference type="Gene3D" id="1.10.287.130">
    <property type="match status" value="1"/>
</dbReference>
<dbReference type="CDD" id="cd16922">
    <property type="entry name" value="HATPase_EvgS-ArcB-TorS-like"/>
    <property type="match status" value="1"/>
</dbReference>
<name>A0AAJ6P8Y7_9CYAN</name>
<dbReference type="SUPFAM" id="SSF55781">
    <property type="entry name" value="GAF domain-like"/>
    <property type="match status" value="1"/>
</dbReference>
<dbReference type="PANTHER" id="PTHR43547">
    <property type="entry name" value="TWO-COMPONENT HISTIDINE KINASE"/>
    <property type="match status" value="1"/>
</dbReference>
<dbReference type="EMBL" id="CP124543">
    <property type="protein sequence ID" value="WGV25274.1"/>
    <property type="molecule type" value="Genomic_DNA"/>
</dbReference>
<protein>
    <recommendedName>
        <fullName evidence="2">histidine kinase</fullName>
        <ecNumber evidence="2">2.7.13.3</ecNumber>
    </recommendedName>
</protein>
<dbReference type="CDD" id="cd00082">
    <property type="entry name" value="HisKA"/>
    <property type="match status" value="1"/>
</dbReference>
<reference evidence="12 13" key="1">
    <citation type="journal article" date="2023" name="Limnol Oceanogr Lett">
        <title>Environmental adaptations by the intertidal Antarctic cyanobacterium Halotia branconii CENA392 as revealed using long-read genome sequencing.</title>
        <authorList>
            <person name="Dextro R.B."/>
            <person name="Delbaje E."/>
            <person name="Freitas P.N.N."/>
            <person name="Geraldes V."/>
            <person name="Pinto E."/>
            <person name="Long P.F."/>
            <person name="Fiore M.F."/>
        </authorList>
    </citation>
    <scope>NUCLEOTIDE SEQUENCE [LARGE SCALE GENOMIC DNA]</scope>
    <source>
        <strain evidence="12 13">CENA392</strain>
    </source>
</reference>
<dbReference type="Pfam" id="PF13185">
    <property type="entry name" value="GAF_2"/>
    <property type="match status" value="1"/>
</dbReference>
<dbReference type="InterPro" id="IPR011006">
    <property type="entry name" value="CheY-like_superfamily"/>
</dbReference>
<evidence type="ECO:0000256" key="7">
    <source>
        <dbReference type="ARBA" id="ARBA00055745"/>
    </source>
</evidence>
<evidence type="ECO:0000259" key="9">
    <source>
        <dbReference type="PROSITE" id="PS50109"/>
    </source>
</evidence>
<dbReference type="SUPFAM" id="SSF47384">
    <property type="entry name" value="Homodimeric domain of signal transducing histidine kinase"/>
    <property type="match status" value="1"/>
</dbReference>
<dbReference type="Gene3D" id="3.30.450.20">
    <property type="entry name" value="PAS domain"/>
    <property type="match status" value="1"/>
</dbReference>
<dbReference type="InterPro" id="IPR036097">
    <property type="entry name" value="HisK_dim/P_sf"/>
</dbReference>
<evidence type="ECO:0000256" key="8">
    <source>
        <dbReference type="PROSITE-ProRule" id="PRU00169"/>
    </source>
</evidence>
<dbReference type="InterPro" id="IPR001789">
    <property type="entry name" value="Sig_transdc_resp-reg_receiver"/>
</dbReference>
<dbReference type="InterPro" id="IPR013655">
    <property type="entry name" value="PAS_fold_3"/>
</dbReference>
<evidence type="ECO:0000259" key="11">
    <source>
        <dbReference type="PROSITE" id="PS50113"/>
    </source>
</evidence>
<evidence type="ECO:0000256" key="1">
    <source>
        <dbReference type="ARBA" id="ARBA00000085"/>
    </source>
</evidence>
<keyword evidence="12" id="KW-0067">ATP-binding</keyword>
<evidence type="ECO:0000256" key="5">
    <source>
        <dbReference type="ARBA" id="ARBA00022777"/>
    </source>
</evidence>
<keyword evidence="3 8" id="KW-0597">Phosphoprotein</keyword>
<evidence type="ECO:0000256" key="6">
    <source>
        <dbReference type="ARBA" id="ARBA00023012"/>
    </source>
</evidence>
<dbReference type="EC" id="2.7.13.3" evidence="2"/>
<dbReference type="Pfam" id="PF00072">
    <property type="entry name" value="Response_reg"/>
    <property type="match status" value="1"/>
</dbReference>
<feature type="domain" description="Histidine kinase" evidence="9">
    <location>
        <begin position="283"/>
        <end position="523"/>
    </location>
</feature>
<dbReference type="SMART" id="SM00086">
    <property type="entry name" value="PAC"/>
    <property type="match status" value="1"/>
</dbReference>
<evidence type="ECO:0000313" key="12">
    <source>
        <dbReference type="EMBL" id="WGV25274.1"/>
    </source>
</evidence>
<proteinExistence type="predicted"/>
<dbReference type="Pfam" id="PF02518">
    <property type="entry name" value="HATPase_c"/>
    <property type="match status" value="1"/>
</dbReference>
<evidence type="ECO:0000256" key="4">
    <source>
        <dbReference type="ARBA" id="ARBA00022679"/>
    </source>
</evidence>
<dbReference type="KEGG" id="hbq:QI031_26580"/>
<dbReference type="CDD" id="cd00130">
    <property type="entry name" value="PAS"/>
    <property type="match status" value="1"/>
</dbReference>
<organism evidence="12 13">
    <name type="scientific">Halotia branconii CENA392</name>
    <dbReference type="NCBI Taxonomy" id="1539056"/>
    <lineage>
        <taxon>Bacteria</taxon>
        <taxon>Bacillati</taxon>
        <taxon>Cyanobacteriota</taxon>
        <taxon>Cyanophyceae</taxon>
        <taxon>Nostocales</taxon>
        <taxon>Nodulariaceae</taxon>
        <taxon>Halotia</taxon>
    </lineage>
</organism>
<gene>
    <name evidence="12" type="ORF">QI031_26580</name>
</gene>
<dbReference type="PROSITE" id="PS50113">
    <property type="entry name" value="PAC"/>
    <property type="match status" value="1"/>
</dbReference>
<dbReference type="RefSeq" id="WP_281482576.1">
    <property type="nucleotide sequence ID" value="NZ_CP124543.1"/>
</dbReference>
<dbReference type="Proteomes" id="UP001223520">
    <property type="component" value="Chromosome"/>
</dbReference>
<comment type="catalytic activity">
    <reaction evidence="1">
        <text>ATP + protein L-histidine = ADP + protein N-phospho-L-histidine.</text>
        <dbReference type="EC" id="2.7.13.3"/>
    </reaction>
</comment>
<dbReference type="SMART" id="SM00065">
    <property type="entry name" value="GAF"/>
    <property type="match status" value="1"/>
</dbReference>
<sequence length="673" mass="74866">MCPSCFQGVHPDDLQRYFDTYINAFNARQEFKMEYRLQRFDGEYRWILDIGMPRFTSEGNFLGYIGSSIDINDRKQAEAERELMLARSQQHAKQLHGLTEAALAINSVFSIEEVIKIITEQARAIIGAHQSVTSITVDQNWAESISCISLSERYTAWKNYLEKLNGSCINDYLCQMNASVRMTQAELEAYPLWQGFGQEADKHPPMRGWLAAPLIARDGHNIGLIQLSDKYEGEFTEEDEAIIVQLAQMASIAIENTRLYAAEQQARTQAEEANSIKDQFLAVLSHELRSPLNPILGWSKLLQSRKFDASKTAAALSTIERNAKLQAQLIEDLLDVSHILQGKLTLNVNIVDLVSTISSALETVRLAAEAKSIDVKFSTFPQLKPQYFDLNVESIDHQKQSPDSTFLVIGDPNRLQQVIWNLLSNAVKFTPPGGKVQVYLERNDSHIQIRVMDTGKGIDSNFLPYVFDYFRQADSATTRKFGGLGLGLAIVRQLVELHGGIVLVESPGEGQGATFTIQLPLLPIKGETPEGQKEAEIDFNLRSLQGMKILVVDDDIDSRDFISFVLQEEGAEVISVSSAIEALETLSNFLPDVLLSDIGMPEMDGYMLIRQIRAGTPNEGGQIPAIALTAYAGEYNHQQAISAGFQMHVTKPAEPSELIAAVNKLTKKSMVSS</sequence>
<dbReference type="InterPro" id="IPR003594">
    <property type="entry name" value="HATPase_dom"/>
</dbReference>
<dbReference type="InterPro" id="IPR000014">
    <property type="entry name" value="PAS"/>
</dbReference>
<dbReference type="SUPFAM" id="SSF52172">
    <property type="entry name" value="CheY-like"/>
    <property type="match status" value="1"/>
</dbReference>
<dbReference type="PANTHER" id="PTHR43547:SF2">
    <property type="entry name" value="HYBRID SIGNAL TRANSDUCTION HISTIDINE KINASE C"/>
    <property type="match status" value="1"/>
</dbReference>
<dbReference type="SMART" id="SM00387">
    <property type="entry name" value="HATPase_c"/>
    <property type="match status" value="1"/>
</dbReference>
<dbReference type="PROSITE" id="PS50109">
    <property type="entry name" value="HIS_KIN"/>
    <property type="match status" value="1"/>
</dbReference>
<dbReference type="GO" id="GO:0000155">
    <property type="term" value="F:phosphorelay sensor kinase activity"/>
    <property type="evidence" value="ECO:0007669"/>
    <property type="project" value="InterPro"/>
</dbReference>
<dbReference type="PROSITE" id="PS50110">
    <property type="entry name" value="RESPONSE_REGULATORY"/>
    <property type="match status" value="1"/>
</dbReference>
<dbReference type="Gene3D" id="3.30.565.10">
    <property type="entry name" value="Histidine kinase-like ATPase, C-terminal domain"/>
    <property type="match status" value="1"/>
</dbReference>
<dbReference type="InterPro" id="IPR004358">
    <property type="entry name" value="Sig_transdc_His_kin-like_C"/>
</dbReference>
<keyword evidence="12" id="KW-0547">Nucleotide-binding</keyword>
<dbReference type="NCBIfam" id="TIGR00229">
    <property type="entry name" value="sensory_box"/>
    <property type="match status" value="1"/>
</dbReference>
<evidence type="ECO:0000256" key="2">
    <source>
        <dbReference type="ARBA" id="ARBA00012438"/>
    </source>
</evidence>
<keyword evidence="13" id="KW-1185">Reference proteome</keyword>
<dbReference type="FunFam" id="3.30.565.10:FF:000006">
    <property type="entry name" value="Sensor histidine kinase WalK"/>
    <property type="match status" value="1"/>
</dbReference>
<dbReference type="InterPro" id="IPR003661">
    <property type="entry name" value="HisK_dim/P_dom"/>
</dbReference>